<evidence type="ECO:0000313" key="2">
    <source>
        <dbReference type="EMBL" id="CAI0434870.1"/>
    </source>
</evidence>
<organism evidence="2 3">
    <name type="scientific">Linum tenue</name>
    <dbReference type="NCBI Taxonomy" id="586396"/>
    <lineage>
        <taxon>Eukaryota</taxon>
        <taxon>Viridiplantae</taxon>
        <taxon>Streptophyta</taxon>
        <taxon>Embryophyta</taxon>
        <taxon>Tracheophyta</taxon>
        <taxon>Spermatophyta</taxon>
        <taxon>Magnoliopsida</taxon>
        <taxon>eudicotyledons</taxon>
        <taxon>Gunneridae</taxon>
        <taxon>Pentapetalae</taxon>
        <taxon>rosids</taxon>
        <taxon>fabids</taxon>
        <taxon>Malpighiales</taxon>
        <taxon>Linaceae</taxon>
        <taxon>Linum</taxon>
    </lineage>
</organism>
<dbReference type="EMBL" id="CAMGYJ010000006">
    <property type="protein sequence ID" value="CAI0434870.1"/>
    <property type="molecule type" value="Genomic_DNA"/>
</dbReference>
<evidence type="ECO:0000256" key="1">
    <source>
        <dbReference type="SAM" id="MobiDB-lite"/>
    </source>
</evidence>
<protein>
    <submittedName>
        <fullName evidence="2">Uncharacterized protein</fullName>
    </submittedName>
</protein>
<name>A0AAV0LKK0_9ROSI</name>
<dbReference type="AlphaFoldDB" id="A0AAV0LKK0"/>
<gene>
    <name evidence="2" type="ORF">LITE_LOCUS24457</name>
</gene>
<proteinExistence type="predicted"/>
<sequence length="92" mass="10474">MQVGLIKANLPISPHCQSNSAPVGCLLPQKWSLKPAPIPQHKCQLLRLQLDSTIKPRGFKWRKGDPQSQNWKRRKTKPTLGQPQLSFPLERT</sequence>
<keyword evidence="3" id="KW-1185">Reference proteome</keyword>
<feature type="region of interest" description="Disordered" evidence="1">
    <location>
        <begin position="57"/>
        <end position="92"/>
    </location>
</feature>
<comment type="caution">
    <text evidence="2">The sequence shown here is derived from an EMBL/GenBank/DDBJ whole genome shotgun (WGS) entry which is preliminary data.</text>
</comment>
<evidence type="ECO:0000313" key="3">
    <source>
        <dbReference type="Proteomes" id="UP001154282"/>
    </source>
</evidence>
<dbReference type="Proteomes" id="UP001154282">
    <property type="component" value="Unassembled WGS sequence"/>
</dbReference>
<reference evidence="2" key="1">
    <citation type="submission" date="2022-08" db="EMBL/GenBank/DDBJ databases">
        <authorList>
            <person name="Gutierrez-Valencia J."/>
        </authorList>
    </citation>
    <scope>NUCLEOTIDE SEQUENCE</scope>
</reference>
<accession>A0AAV0LKK0</accession>